<evidence type="ECO:0000313" key="2">
    <source>
        <dbReference type="Proteomes" id="UP000648075"/>
    </source>
</evidence>
<keyword evidence="2" id="KW-1185">Reference proteome</keyword>
<sequence>MSSKTTDCIIVFDPTSPKKITINAVYPRQCCPLSARTFEGIEVGFTSLAGDCAAAAFIQAGEQTGGRKPFADKNADGHIRIFDNTRFPDGKNNIVGDGHWKRLISERNGTAGNS</sequence>
<comment type="caution">
    <text evidence="1">The sequence shown here is derived from an EMBL/GenBank/DDBJ whole genome shotgun (WGS) entry which is preliminary data.</text>
</comment>
<dbReference type="Proteomes" id="UP000648075">
    <property type="component" value="Unassembled WGS sequence"/>
</dbReference>
<name>A0A918UHD3_9SPHN</name>
<accession>A0A918UHD3</accession>
<evidence type="ECO:0000313" key="1">
    <source>
        <dbReference type="EMBL" id="GGZ08278.1"/>
    </source>
</evidence>
<gene>
    <name evidence="1" type="ORF">GCM10011614_23870</name>
</gene>
<proteinExistence type="predicted"/>
<dbReference type="AlphaFoldDB" id="A0A918UHD3"/>
<dbReference type="EMBL" id="BMZA01000009">
    <property type="protein sequence ID" value="GGZ08278.1"/>
    <property type="molecule type" value="Genomic_DNA"/>
</dbReference>
<organism evidence="1 2">
    <name type="scientific">Novosphingobium colocasiae</name>
    <dbReference type="NCBI Taxonomy" id="1256513"/>
    <lineage>
        <taxon>Bacteria</taxon>
        <taxon>Pseudomonadati</taxon>
        <taxon>Pseudomonadota</taxon>
        <taxon>Alphaproteobacteria</taxon>
        <taxon>Sphingomonadales</taxon>
        <taxon>Sphingomonadaceae</taxon>
        <taxon>Novosphingobium</taxon>
    </lineage>
</organism>
<reference evidence="1" key="1">
    <citation type="journal article" date="2014" name="Int. J. Syst. Evol. Microbiol.">
        <title>Complete genome sequence of Corynebacterium casei LMG S-19264T (=DSM 44701T), isolated from a smear-ripened cheese.</title>
        <authorList>
            <consortium name="US DOE Joint Genome Institute (JGI-PGF)"/>
            <person name="Walter F."/>
            <person name="Albersmeier A."/>
            <person name="Kalinowski J."/>
            <person name="Ruckert C."/>
        </authorList>
    </citation>
    <scope>NUCLEOTIDE SEQUENCE</scope>
    <source>
        <strain evidence="1">KCTC 32255</strain>
    </source>
</reference>
<reference evidence="1" key="2">
    <citation type="submission" date="2020-09" db="EMBL/GenBank/DDBJ databases">
        <authorList>
            <person name="Sun Q."/>
            <person name="Kim S."/>
        </authorList>
    </citation>
    <scope>NUCLEOTIDE SEQUENCE</scope>
    <source>
        <strain evidence="1">KCTC 32255</strain>
    </source>
</reference>
<protein>
    <submittedName>
        <fullName evidence="1">Uncharacterized protein</fullName>
    </submittedName>
</protein>